<reference evidence="3 4" key="1">
    <citation type="submission" date="2010-12" db="EMBL/GenBank/DDBJ databases">
        <authorList>
            <person name="Muzny D."/>
            <person name="Qin X."/>
            <person name="Deng J."/>
            <person name="Jiang H."/>
            <person name="Liu Y."/>
            <person name="Qu J."/>
            <person name="Song X.-Z."/>
            <person name="Zhang L."/>
            <person name="Thornton R."/>
            <person name="Coyle M."/>
            <person name="Francisco L."/>
            <person name="Jackson L."/>
            <person name="Javaid M."/>
            <person name="Korchina V."/>
            <person name="Kovar C."/>
            <person name="Mata R."/>
            <person name="Mathew T."/>
            <person name="Ngo R."/>
            <person name="Nguyen L."/>
            <person name="Nguyen N."/>
            <person name="Okwuonu G."/>
            <person name="Ongeri F."/>
            <person name="Pham C."/>
            <person name="Simmons D."/>
            <person name="Wilczek-Boney K."/>
            <person name="Hale W."/>
            <person name="Jakkamsetti A."/>
            <person name="Pham P."/>
            <person name="Ruth R."/>
            <person name="San Lucas F."/>
            <person name="Warren J."/>
            <person name="Zhang J."/>
            <person name="Zhao Z."/>
            <person name="Zhou C."/>
            <person name="Zhu D."/>
            <person name="Lee S."/>
            <person name="Bess C."/>
            <person name="Blankenburg K."/>
            <person name="Forbes L."/>
            <person name="Fu Q."/>
            <person name="Gubbala S."/>
            <person name="Hirani K."/>
            <person name="Jayaseelan J.C."/>
            <person name="Lara F."/>
            <person name="Munidasa M."/>
            <person name="Palculict T."/>
            <person name="Patil S."/>
            <person name="Pu L.-L."/>
            <person name="Saada N."/>
            <person name="Tang L."/>
            <person name="Weissenberger G."/>
            <person name="Zhu Y."/>
            <person name="Hemphill L."/>
            <person name="Shang Y."/>
            <person name="Youmans B."/>
            <person name="Ayvaz T."/>
            <person name="Ross M."/>
            <person name="Santibanez J."/>
            <person name="Aqrawi P."/>
            <person name="Gross S."/>
            <person name="Joshi V."/>
            <person name="Fowler G."/>
            <person name="Nazareth L."/>
            <person name="Reid J."/>
            <person name="Worley K."/>
            <person name="Petrosino J."/>
            <person name="Highlander S."/>
            <person name="Gibbs R."/>
        </authorList>
    </citation>
    <scope>NUCLEOTIDE SEQUENCE [LARGE SCALE GENOMIC DNA]</scope>
    <source>
        <strain evidence="3 4">ATCC 23263</strain>
    </source>
</reference>
<proteinExistence type="predicted"/>
<sequence>MKTQHPDTPSADGFTLVEMLVALLVLALATATLPLLFGATFDAFTVARERNAQARALSAIVVQVQAAAESRPEGAISAPLPGKSPRATRASAPPSPRWKIIFAP</sequence>
<keyword evidence="2" id="KW-0812">Transmembrane</keyword>
<evidence type="ECO:0000313" key="4">
    <source>
        <dbReference type="Proteomes" id="UP000004754"/>
    </source>
</evidence>
<feature type="transmembrane region" description="Helical" evidence="2">
    <location>
        <begin position="20"/>
        <end position="41"/>
    </location>
</feature>
<feature type="region of interest" description="Disordered" evidence="1">
    <location>
        <begin position="70"/>
        <end position="97"/>
    </location>
</feature>
<dbReference type="Pfam" id="PF07963">
    <property type="entry name" value="N_methyl"/>
    <property type="match status" value="1"/>
</dbReference>
<dbReference type="InterPro" id="IPR012902">
    <property type="entry name" value="N_methyl_site"/>
</dbReference>
<accession>E6MKB5</accession>
<dbReference type="AlphaFoldDB" id="E6MKB5"/>
<evidence type="ECO:0000256" key="1">
    <source>
        <dbReference type="SAM" id="MobiDB-lite"/>
    </source>
</evidence>
<gene>
    <name evidence="3" type="ORF">HMP0721_2451</name>
</gene>
<dbReference type="STRING" id="887929.HMP0721_2451"/>
<dbReference type="HOGENOM" id="CLU_2247711_0_0_9"/>
<dbReference type="NCBIfam" id="TIGR02532">
    <property type="entry name" value="IV_pilin_GFxxxE"/>
    <property type="match status" value="1"/>
</dbReference>
<keyword evidence="2" id="KW-0472">Membrane</keyword>
<dbReference type="EMBL" id="AEQN01000034">
    <property type="protein sequence ID" value="EFV00452.1"/>
    <property type="molecule type" value="Genomic_DNA"/>
</dbReference>
<comment type="caution">
    <text evidence="3">The sequence shown here is derived from an EMBL/GenBank/DDBJ whole genome shotgun (WGS) entry which is preliminary data.</text>
</comment>
<evidence type="ECO:0000313" key="3">
    <source>
        <dbReference type="EMBL" id="EFV00452.1"/>
    </source>
</evidence>
<keyword evidence="2" id="KW-1133">Transmembrane helix</keyword>
<protein>
    <submittedName>
        <fullName evidence="3">Prepilin-type cleavage/methylation N-terminal domain protein</fullName>
    </submittedName>
</protein>
<name>E6MKB5_9FIRM</name>
<evidence type="ECO:0000256" key="2">
    <source>
        <dbReference type="SAM" id="Phobius"/>
    </source>
</evidence>
<dbReference type="Proteomes" id="UP000004754">
    <property type="component" value="Unassembled WGS sequence"/>
</dbReference>
<keyword evidence="4" id="KW-1185">Reference proteome</keyword>
<organism evidence="3 4">
    <name type="scientific">Pseudoramibacter alactolyticus ATCC 23263</name>
    <dbReference type="NCBI Taxonomy" id="887929"/>
    <lineage>
        <taxon>Bacteria</taxon>
        <taxon>Bacillati</taxon>
        <taxon>Bacillota</taxon>
        <taxon>Clostridia</taxon>
        <taxon>Eubacteriales</taxon>
        <taxon>Eubacteriaceae</taxon>
        <taxon>Pseudoramibacter</taxon>
    </lineage>
</organism>